<keyword evidence="3" id="KW-1185">Reference proteome</keyword>
<gene>
    <name evidence="2" type="ORF">AAFF_G00294060</name>
</gene>
<evidence type="ECO:0000313" key="3">
    <source>
        <dbReference type="Proteomes" id="UP001221898"/>
    </source>
</evidence>
<protein>
    <submittedName>
        <fullName evidence="2">Uncharacterized protein</fullName>
    </submittedName>
</protein>
<name>A0AAD7RBN2_9TELE</name>
<evidence type="ECO:0000313" key="2">
    <source>
        <dbReference type="EMBL" id="KAJ8372146.1"/>
    </source>
</evidence>
<dbReference type="AlphaFoldDB" id="A0AAD7RBN2"/>
<accession>A0AAD7RBN2</accession>
<feature type="compositionally biased region" description="Basic and acidic residues" evidence="1">
    <location>
        <begin position="56"/>
        <end position="71"/>
    </location>
</feature>
<evidence type="ECO:0000256" key="1">
    <source>
        <dbReference type="SAM" id="MobiDB-lite"/>
    </source>
</evidence>
<organism evidence="2 3">
    <name type="scientific">Aldrovandia affinis</name>
    <dbReference type="NCBI Taxonomy" id="143900"/>
    <lineage>
        <taxon>Eukaryota</taxon>
        <taxon>Metazoa</taxon>
        <taxon>Chordata</taxon>
        <taxon>Craniata</taxon>
        <taxon>Vertebrata</taxon>
        <taxon>Euteleostomi</taxon>
        <taxon>Actinopterygii</taxon>
        <taxon>Neopterygii</taxon>
        <taxon>Teleostei</taxon>
        <taxon>Notacanthiformes</taxon>
        <taxon>Halosauridae</taxon>
        <taxon>Aldrovandia</taxon>
    </lineage>
</organism>
<comment type="caution">
    <text evidence="2">The sequence shown here is derived from an EMBL/GenBank/DDBJ whole genome shotgun (WGS) entry which is preliminary data.</text>
</comment>
<sequence length="150" mass="16448">MALIARPCEDRAGPPTDSALHKRLATSSEARISATPHSGGTRSTHVTASTAQHLSTTDDRHETCFQRREESPVQPESILRNYTFIQLDSYQTSSVQLHWVLVATPSARQRHTVREALRAGVTTLAIRTKVAKVTTVSMVTIISRTALLSS</sequence>
<feature type="compositionally biased region" description="Polar residues" evidence="1">
    <location>
        <begin position="28"/>
        <end position="55"/>
    </location>
</feature>
<dbReference type="Proteomes" id="UP001221898">
    <property type="component" value="Unassembled WGS sequence"/>
</dbReference>
<dbReference type="EMBL" id="JAINUG010000413">
    <property type="protein sequence ID" value="KAJ8372146.1"/>
    <property type="molecule type" value="Genomic_DNA"/>
</dbReference>
<proteinExistence type="predicted"/>
<feature type="region of interest" description="Disordered" evidence="1">
    <location>
        <begin position="28"/>
        <end position="72"/>
    </location>
</feature>
<reference evidence="2" key="1">
    <citation type="journal article" date="2023" name="Science">
        <title>Genome structures resolve the early diversification of teleost fishes.</title>
        <authorList>
            <person name="Parey E."/>
            <person name="Louis A."/>
            <person name="Montfort J."/>
            <person name="Bouchez O."/>
            <person name="Roques C."/>
            <person name="Iampietro C."/>
            <person name="Lluch J."/>
            <person name="Castinel A."/>
            <person name="Donnadieu C."/>
            <person name="Desvignes T."/>
            <person name="Floi Bucao C."/>
            <person name="Jouanno E."/>
            <person name="Wen M."/>
            <person name="Mejri S."/>
            <person name="Dirks R."/>
            <person name="Jansen H."/>
            <person name="Henkel C."/>
            <person name="Chen W.J."/>
            <person name="Zahm M."/>
            <person name="Cabau C."/>
            <person name="Klopp C."/>
            <person name="Thompson A.W."/>
            <person name="Robinson-Rechavi M."/>
            <person name="Braasch I."/>
            <person name="Lecointre G."/>
            <person name="Bobe J."/>
            <person name="Postlethwait J.H."/>
            <person name="Berthelot C."/>
            <person name="Roest Crollius H."/>
            <person name="Guiguen Y."/>
        </authorList>
    </citation>
    <scope>NUCLEOTIDE SEQUENCE</scope>
    <source>
        <strain evidence="2">NC1722</strain>
    </source>
</reference>